<sequence length="225" mass="25315">MRTSLFLSALTLSCFAAIAQSSSVAPYDSPGHGSAINIAVSKIDEADGNAYFDEGLDYEKQGEYAEALTFFGKAAFEYNAIRKFQRYGDALMKMSNMHYNLAHYVEAEQVMLNVAIKNYSKIGSRTGLMGAYQQLGKIYLAGNRITECLWFYTQQGILAQQMGNNHAYIESVLGIAMANIRRKDYKLAERDLKRAEWLANSIRSKQYTGRIRDARNQLPVAKKRS</sequence>
<proteinExistence type="predicted"/>
<protein>
    <recommendedName>
        <fullName evidence="4">MalT-like TPR region domain-containing protein</fullName>
    </recommendedName>
</protein>
<gene>
    <name evidence="2" type="ORF">C7T94_01695</name>
</gene>
<organism evidence="2 3">
    <name type="scientific">Pedobacter yulinensis</name>
    <dbReference type="NCBI Taxonomy" id="2126353"/>
    <lineage>
        <taxon>Bacteria</taxon>
        <taxon>Pseudomonadati</taxon>
        <taxon>Bacteroidota</taxon>
        <taxon>Sphingobacteriia</taxon>
        <taxon>Sphingobacteriales</taxon>
        <taxon>Sphingobacteriaceae</taxon>
        <taxon>Pedobacter</taxon>
    </lineage>
</organism>
<evidence type="ECO:0000313" key="2">
    <source>
        <dbReference type="EMBL" id="PST84863.1"/>
    </source>
</evidence>
<evidence type="ECO:0000256" key="1">
    <source>
        <dbReference type="SAM" id="SignalP"/>
    </source>
</evidence>
<name>A0A2T3HR43_9SPHI</name>
<evidence type="ECO:0008006" key="4">
    <source>
        <dbReference type="Google" id="ProtNLM"/>
    </source>
</evidence>
<dbReference type="AlphaFoldDB" id="A0A2T3HR43"/>
<feature type="signal peptide" evidence="1">
    <location>
        <begin position="1"/>
        <end position="19"/>
    </location>
</feature>
<accession>A0A2T3HR43</accession>
<feature type="chain" id="PRO_5015613034" description="MalT-like TPR region domain-containing protein" evidence="1">
    <location>
        <begin position="20"/>
        <end position="225"/>
    </location>
</feature>
<comment type="caution">
    <text evidence="2">The sequence shown here is derived from an EMBL/GenBank/DDBJ whole genome shotgun (WGS) entry which is preliminary data.</text>
</comment>
<dbReference type="EMBL" id="PYLS01000001">
    <property type="protein sequence ID" value="PST84863.1"/>
    <property type="molecule type" value="Genomic_DNA"/>
</dbReference>
<keyword evidence="1" id="KW-0732">Signal</keyword>
<dbReference type="InterPro" id="IPR011990">
    <property type="entry name" value="TPR-like_helical_dom_sf"/>
</dbReference>
<keyword evidence="3" id="KW-1185">Reference proteome</keyword>
<dbReference type="SUPFAM" id="SSF48452">
    <property type="entry name" value="TPR-like"/>
    <property type="match status" value="1"/>
</dbReference>
<dbReference type="OrthoDB" id="754538at2"/>
<reference evidence="2 3" key="1">
    <citation type="submission" date="2018-03" db="EMBL/GenBank/DDBJ databases">
        <authorList>
            <person name="Keele B.F."/>
        </authorList>
    </citation>
    <scope>NUCLEOTIDE SEQUENCE [LARGE SCALE GENOMIC DNA]</scope>
    <source>
        <strain evidence="2 3">YL28-9</strain>
    </source>
</reference>
<dbReference type="RefSeq" id="WP_107213041.1">
    <property type="nucleotide sequence ID" value="NZ_KZ686268.1"/>
</dbReference>
<dbReference type="Proteomes" id="UP000240912">
    <property type="component" value="Unassembled WGS sequence"/>
</dbReference>
<dbReference type="Gene3D" id="1.25.40.10">
    <property type="entry name" value="Tetratricopeptide repeat domain"/>
    <property type="match status" value="1"/>
</dbReference>
<evidence type="ECO:0000313" key="3">
    <source>
        <dbReference type="Proteomes" id="UP000240912"/>
    </source>
</evidence>